<sequence>MGQSPSATVDRENSLSDRFSILSSSGFISSEEFPDEIVANRDYTAEIPDECLAYVFQFLGPGDRNQCSLVCKRWLSVDGESRHRLSLNAHSEIVALLPSLFTRFDSVTKLALRCSRKSLSLTDDALVMISIRCRNLTRLKLRGCREISDEGMSAFAQNSKNLRKLSCGSCMFGAKALNAVLDYCWNLEELSVKRLRGIHDGAEPIGPGAAASSLKMICLKELVNGQSFEPLMIRSKNLKTLKIIHCLGDWDRVLQLIGNPNGNGKEKLNFNNNNNNSNCGSNSLMEIHLERIQVSDIGLSAISKSAKIENLHIVKTPECSNYGLVCVAENCKLLRKLHIDGWRTNRIGDEGLVAVAKHCFNLQELVLIGVNATYLSLAAIASNCTKLERLALCGSGTIGDAEISCIAEKCMALKKLCIKGCPISNISIGALGCGCPSLVKIKVRKCRGVSSEAGEWLREQRGSMVINMDACEIDGGFEASVSDGGVHEIGVEFPQVVGQVTGADTSTSGNGRLALLRSKLGLFAGRNLVACTLRRWSNADDNFNGNL</sequence>
<proteinExistence type="predicted"/>
<dbReference type="CDD" id="cd22159">
    <property type="entry name" value="F-box_AtTIR1-like"/>
    <property type="match status" value="1"/>
</dbReference>
<dbReference type="SUPFAM" id="SSF81383">
    <property type="entry name" value="F-box domain"/>
    <property type="match status" value="1"/>
</dbReference>
<dbReference type="OrthoDB" id="423607at2759"/>
<dbReference type="InterPro" id="IPR036047">
    <property type="entry name" value="F-box-like_dom_sf"/>
</dbReference>
<dbReference type="InterPro" id="IPR032675">
    <property type="entry name" value="LRR_dom_sf"/>
</dbReference>
<dbReference type="Pfam" id="PF13516">
    <property type="entry name" value="LRR_6"/>
    <property type="match status" value="1"/>
</dbReference>
<dbReference type="PANTHER" id="PTHR13318:SF133">
    <property type="entry name" value="F-BOX PROTEIN SKIP2"/>
    <property type="match status" value="1"/>
</dbReference>
<dbReference type="InterPro" id="IPR006553">
    <property type="entry name" value="Leu-rich_rpt_Cys-con_subtyp"/>
</dbReference>
<dbReference type="GO" id="GO:0031146">
    <property type="term" value="P:SCF-dependent proteasomal ubiquitin-dependent protein catabolic process"/>
    <property type="evidence" value="ECO:0007669"/>
    <property type="project" value="TreeGrafter"/>
</dbReference>
<dbReference type="SMART" id="SM00256">
    <property type="entry name" value="FBOX"/>
    <property type="match status" value="1"/>
</dbReference>
<accession>A0A6P5YNU4</accession>
<dbReference type="InterPro" id="IPR001810">
    <property type="entry name" value="F-box_dom"/>
</dbReference>
<dbReference type="Pfam" id="PF25372">
    <property type="entry name" value="DUF7885"/>
    <property type="match status" value="1"/>
</dbReference>
<dbReference type="InterPro" id="IPR001611">
    <property type="entry name" value="Leu-rich_rpt"/>
</dbReference>
<gene>
    <name evidence="3" type="primary">LOC111293481</name>
</gene>
<evidence type="ECO:0000313" key="2">
    <source>
        <dbReference type="Proteomes" id="UP000515121"/>
    </source>
</evidence>
<dbReference type="Proteomes" id="UP000515121">
    <property type="component" value="Unplaced"/>
</dbReference>
<name>A0A6P5YNU4_DURZI</name>
<dbReference type="Gene3D" id="1.20.1280.50">
    <property type="match status" value="1"/>
</dbReference>
<dbReference type="AlphaFoldDB" id="A0A6P5YNU4"/>
<dbReference type="RefSeq" id="XP_022741955.1">
    <property type="nucleotide sequence ID" value="XM_022886220.1"/>
</dbReference>
<dbReference type="Gene3D" id="3.80.10.10">
    <property type="entry name" value="Ribonuclease Inhibitor"/>
    <property type="match status" value="1"/>
</dbReference>
<dbReference type="SMART" id="SM00367">
    <property type="entry name" value="LRR_CC"/>
    <property type="match status" value="6"/>
</dbReference>
<keyword evidence="2" id="KW-1185">Reference proteome</keyword>
<dbReference type="Pfam" id="PF00646">
    <property type="entry name" value="F-box"/>
    <property type="match status" value="1"/>
</dbReference>
<dbReference type="SUPFAM" id="SSF52047">
    <property type="entry name" value="RNI-like"/>
    <property type="match status" value="1"/>
</dbReference>
<reference evidence="3" key="1">
    <citation type="submission" date="2025-08" db="UniProtKB">
        <authorList>
            <consortium name="RefSeq"/>
        </authorList>
    </citation>
    <scope>IDENTIFICATION</scope>
    <source>
        <tissue evidence="3">Fruit stalk</tissue>
    </source>
</reference>
<dbReference type="GeneID" id="111293481"/>
<evidence type="ECO:0000259" key="1">
    <source>
        <dbReference type="SMART" id="SM00256"/>
    </source>
</evidence>
<dbReference type="InterPro" id="IPR057207">
    <property type="entry name" value="FBXL15_LRR"/>
</dbReference>
<dbReference type="FunFam" id="1.20.1280.50:FF:000005">
    <property type="entry name" value="F-box/LRR-repeat protein 3 isoform X1"/>
    <property type="match status" value="1"/>
</dbReference>
<dbReference type="GO" id="GO:0005737">
    <property type="term" value="C:cytoplasm"/>
    <property type="evidence" value="ECO:0007669"/>
    <property type="project" value="UniProtKB-ARBA"/>
</dbReference>
<dbReference type="PANTHER" id="PTHR13318">
    <property type="entry name" value="PARTNER OF PAIRED, ISOFORM B-RELATED"/>
    <property type="match status" value="1"/>
</dbReference>
<dbReference type="GO" id="GO:0019005">
    <property type="term" value="C:SCF ubiquitin ligase complex"/>
    <property type="evidence" value="ECO:0007669"/>
    <property type="project" value="TreeGrafter"/>
</dbReference>
<evidence type="ECO:0000313" key="3">
    <source>
        <dbReference type="RefSeq" id="XP_022741955.1"/>
    </source>
</evidence>
<dbReference type="FunFam" id="3.80.10.10:FF:000449">
    <property type="entry name" value="F-box protein SKIP2"/>
    <property type="match status" value="1"/>
</dbReference>
<organism evidence="2 3">
    <name type="scientific">Durio zibethinus</name>
    <name type="common">Durian</name>
    <dbReference type="NCBI Taxonomy" id="66656"/>
    <lineage>
        <taxon>Eukaryota</taxon>
        <taxon>Viridiplantae</taxon>
        <taxon>Streptophyta</taxon>
        <taxon>Embryophyta</taxon>
        <taxon>Tracheophyta</taxon>
        <taxon>Spermatophyta</taxon>
        <taxon>Magnoliopsida</taxon>
        <taxon>eudicotyledons</taxon>
        <taxon>Gunneridae</taxon>
        <taxon>Pentapetalae</taxon>
        <taxon>rosids</taxon>
        <taxon>malvids</taxon>
        <taxon>Malvales</taxon>
        <taxon>Malvaceae</taxon>
        <taxon>Helicteroideae</taxon>
        <taxon>Durio</taxon>
    </lineage>
</organism>
<feature type="domain" description="F-box" evidence="1">
    <location>
        <begin position="47"/>
        <end position="87"/>
    </location>
</feature>
<dbReference type="KEGG" id="dzi:111293481"/>
<protein>
    <submittedName>
        <fullName evidence="3">F-box protein SKIP2-like</fullName>
    </submittedName>
</protein>